<reference evidence="2" key="1">
    <citation type="submission" date="2009-01" db="EMBL/GenBank/DDBJ databases">
        <title>Complete sequence of plasmid2 of Arthrobacter chlorophenolicus A6.</title>
        <authorList>
            <consortium name="US DOE Joint Genome Institute"/>
            <person name="Lucas S."/>
            <person name="Copeland A."/>
            <person name="Lapidus A."/>
            <person name="Glavina del Rio T."/>
            <person name="Tice H."/>
            <person name="Bruce D."/>
            <person name="Goodwin L."/>
            <person name="Pitluck S."/>
            <person name="Goltsman E."/>
            <person name="Clum A."/>
            <person name="Larimer F."/>
            <person name="Land M."/>
            <person name="Hauser L."/>
            <person name="Kyrpides N."/>
            <person name="Mikhailova N."/>
            <person name="Jansson J."/>
            <person name="Richardson P."/>
        </authorList>
    </citation>
    <scope>NUCLEOTIDE SEQUENCE [LARGE SCALE GENOMIC DNA]</scope>
    <source>
        <strain evidence="2">A6</strain>
        <plasmid evidence="2">pACHL02</plasmid>
    </source>
</reference>
<evidence type="ECO:0000313" key="2">
    <source>
        <dbReference type="EMBL" id="ACL42454.1"/>
    </source>
</evidence>
<dbReference type="Proteomes" id="UP000002505">
    <property type="component" value="Plasmid pACHL02"/>
</dbReference>
<protein>
    <submittedName>
        <fullName evidence="2">Uncharacterized protein</fullName>
    </submittedName>
</protein>
<keyword evidence="2" id="KW-0614">Plasmid</keyword>
<dbReference type="HOGENOM" id="CLU_838490_0_0_11"/>
<evidence type="ECO:0000256" key="1">
    <source>
        <dbReference type="SAM" id="MobiDB-lite"/>
    </source>
</evidence>
<dbReference type="EMBL" id="CP001343">
    <property type="protein sequence ID" value="ACL42454.1"/>
    <property type="molecule type" value="Genomic_DNA"/>
</dbReference>
<name>B8HJ56_PSECP</name>
<sequence>MKIGRFHLAGYLMSGAARLRDHIERIDDGAAYAVDDLALVLRLLVSGGRGGELIARTANSYGIQLPKFGISAEAGTAPELVWAAGALPTTEALGTGGLVDISQLRFKTAIRIQPGSKQVDLTWDKFIRDYANYWGTHVGDSIRDDVHLADRIGTVAGLPLTTYMLRETAVAAWYSAQYVVRNAIVQDNPQFFADVDIADEDLKVWISPPGGLNEPPKTRGELGKFQSGTNAGSTASLVWAVEDSLTEGRTLGELFIGGMPYQIKLAPEGGTTQGAYDVPRQRSPIHPNRVSFSKGKTVSISPQFLQWDSGDYMLGMSGFTKKPDMIYPAES</sequence>
<geneLocation type="plasmid" evidence="2 3">
    <name>pACHL02</name>
</geneLocation>
<dbReference type="AlphaFoldDB" id="B8HJ56"/>
<keyword evidence="3" id="KW-1185">Reference proteome</keyword>
<gene>
    <name evidence="2" type="ordered locus">Achl_4503</name>
</gene>
<proteinExistence type="predicted"/>
<organism evidence="2 3">
    <name type="scientific">Pseudarthrobacter chlorophenolicus (strain ATCC 700700 / DSM 12829 / CIP 107037 / JCM 12360 / KCTC 9906 / NCIMB 13794 / A6)</name>
    <name type="common">Arthrobacter chlorophenolicus</name>
    <dbReference type="NCBI Taxonomy" id="452863"/>
    <lineage>
        <taxon>Bacteria</taxon>
        <taxon>Bacillati</taxon>
        <taxon>Actinomycetota</taxon>
        <taxon>Actinomycetes</taxon>
        <taxon>Micrococcales</taxon>
        <taxon>Micrococcaceae</taxon>
        <taxon>Pseudarthrobacter</taxon>
    </lineage>
</organism>
<feature type="region of interest" description="Disordered" evidence="1">
    <location>
        <begin position="272"/>
        <end position="293"/>
    </location>
</feature>
<evidence type="ECO:0000313" key="3">
    <source>
        <dbReference type="Proteomes" id="UP000002505"/>
    </source>
</evidence>
<dbReference type="KEGG" id="ach:Achl_4503"/>
<dbReference type="RefSeq" id="WP_012623497.1">
    <property type="nucleotide sequence ID" value="NC_011881.1"/>
</dbReference>
<accession>B8HJ56</accession>